<sequence length="237" mass="25900">MPEAAELYNAMNPWSGRADDRFYLDLVLGAESVLDVGCGTGTLLAKAREAGHTGRLVGFDPDASMLAQAPAGLDLVHGDLSTLHWDNEFDLAVMTGHAFQCLLTDADVLTTLRGVRAALKPGGRFVFETRNPVAREWEQWPLGGFEFPWEGEQVRVFYEVQPIVGDVVDLVENIVAAGWQRADAGRLRFLSAERLASLAAEAGLDVVDQYGTWDRKPFETDSAEIISVLAARPARGR</sequence>
<keyword evidence="3" id="KW-1185">Reference proteome</keyword>
<keyword evidence="2" id="KW-0808">Transferase</keyword>
<comment type="caution">
    <text evidence="2">The sequence shown here is derived from an EMBL/GenBank/DDBJ whole genome shotgun (WGS) entry which is preliminary data.</text>
</comment>
<organism evidence="2 3">
    <name type="scientific">Kutzneria chonburiensis</name>
    <dbReference type="NCBI Taxonomy" id="1483604"/>
    <lineage>
        <taxon>Bacteria</taxon>
        <taxon>Bacillati</taxon>
        <taxon>Actinomycetota</taxon>
        <taxon>Actinomycetes</taxon>
        <taxon>Pseudonocardiales</taxon>
        <taxon>Pseudonocardiaceae</taxon>
        <taxon>Kutzneria</taxon>
    </lineage>
</organism>
<gene>
    <name evidence="2" type="ORF">ACFFH7_31355</name>
</gene>
<dbReference type="PANTHER" id="PTHR43591">
    <property type="entry name" value="METHYLTRANSFERASE"/>
    <property type="match status" value="1"/>
</dbReference>
<dbReference type="CDD" id="cd02440">
    <property type="entry name" value="AdoMet_MTases"/>
    <property type="match status" value="1"/>
</dbReference>
<protein>
    <submittedName>
        <fullName evidence="2">Class I SAM-dependent methyltransferase</fullName>
    </submittedName>
</protein>
<dbReference type="Gene3D" id="3.40.50.150">
    <property type="entry name" value="Vaccinia Virus protein VP39"/>
    <property type="match status" value="1"/>
</dbReference>
<dbReference type="EMBL" id="JBHLUD010000011">
    <property type="protein sequence ID" value="MFC0546049.1"/>
    <property type="molecule type" value="Genomic_DNA"/>
</dbReference>
<name>A0ABV6N0J8_9PSEU</name>
<dbReference type="GO" id="GO:0008168">
    <property type="term" value="F:methyltransferase activity"/>
    <property type="evidence" value="ECO:0007669"/>
    <property type="project" value="UniProtKB-KW"/>
</dbReference>
<evidence type="ECO:0000313" key="2">
    <source>
        <dbReference type="EMBL" id="MFC0546049.1"/>
    </source>
</evidence>
<dbReference type="RefSeq" id="WP_273943410.1">
    <property type="nucleotide sequence ID" value="NZ_CP097263.1"/>
</dbReference>
<dbReference type="Proteomes" id="UP001589810">
    <property type="component" value="Unassembled WGS sequence"/>
</dbReference>
<reference evidence="2 3" key="1">
    <citation type="submission" date="2024-09" db="EMBL/GenBank/DDBJ databases">
        <authorList>
            <person name="Sun Q."/>
            <person name="Mori K."/>
        </authorList>
    </citation>
    <scope>NUCLEOTIDE SEQUENCE [LARGE SCALE GENOMIC DNA]</scope>
    <source>
        <strain evidence="2 3">TBRC 1432</strain>
    </source>
</reference>
<feature type="domain" description="Methyltransferase" evidence="1">
    <location>
        <begin position="33"/>
        <end position="123"/>
    </location>
</feature>
<accession>A0ABV6N0J8</accession>
<dbReference type="Pfam" id="PF13649">
    <property type="entry name" value="Methyltransf_25"/>
    <property type="match status" value="1"/>
</dbReference>
<dbReference type="InterPro" id="IPR029063">
    <property type="entry name" value="SAM-dependent_MTases_sf"/>
</dbReference>
<dbReference type="SUPFAM" id="SSF53335">
    <property type="entry name" value="S-adenosyl-L-methionine-dependent methyltransferases"/>
    <property type="match status" value="1"/>
</dbReference>
<evidence type="ECO:0000259" key="1">
    <source>
        <dbReference type="Pfam" id="PF13649"/>
    </source>
</evidence>
<dbReference type="GO" id="GO:0032259">
    <property type="term" value="P:methylation"/>
    <property type="evidence" value="ECO:0007669"/>
    <property type="project" value="UniProtKB-KW"/>
</dbReference>
<proteinExistence type="predicted"/>
<evidence type="ECO:0000313" key="3">
    <source>
        <dbReference type="Proteomes" id="UP001589810"/>
    </source>
</evidence>
<keyword evidence="2" id="KW-0489">Methyltransferase</keyword>
<dbReference type="InterPro" id="IPR041698">
    <property type="entry name" value="Methyltransf_25"/>
</dbReference>